<gene>
    <name evidence="1" type="ORF">KY290_013850</name>
</gene>
<protein>
    <submittedName>
        <fullName evidence="1">Uncharacterized protein</fullName>
    </submittedName>
</protein>
<organism evidence="1 2">
    <name type="scientific">Solanum tuberosum</name>
    <name type="common">Potato</name>
    <dbReference type="NCBI Taxonomy" id="4113"/>
    <lineage>
        <taxon>Eukaryota</taxon>
        <taxon>Viridiplantae</taxon>
        <taxon>Streptophyta</taxon>
        <taxon>Embryophyta</taxon>
        <taxon>Tracheophyta</taxon>
        <taxon>Spermatophyta</taxon>
        <taxon>Magnoliopsida</taxon>
        <taxon>eudicotyledons</taxon>
        <taxon>Gunneridae</taxon>
        <taxon>Pentapetalae</taxon>
        <taxon>asterids</taxon>
        <taxon>lamiids</taxon>
        <taxon>Solanales</taxon>
        <taxon>Solanaceae</taxon>
        <taxon>Solanoideae</taxon>
        <taxon>Solaneae</taxon>
        <taxon>Solanum</taxon>
    </lineage>
</organism>
<accession>A0ABQ7VMX4</accession>
<sequence>MQQLGIPKPLHTFREQNKVGDILAKMGRTIQSSSGRMQILEAPPHYAFKAWEADKNELYFDRMVDVTSPNETTGNPPISNYVMNNEVCGFHL</sequence>
<dbReference type="Proteomes" id="UP000826656">
    <property type="component" value="Unassembled WGS sequence"/>
</dbReference>
<evidence type="ECO:0000313" key="1">
    <source>
        <dbReference type="EMBL" id="KAH0769869.1"/>
    </source>
</evidence>
<keyword evidence="2" id="KW-1185">Reference proteome</keyword>
<reference evidence="1 2" key="1">
    <citation type="journal article" date="2021" name="bioRxiv">
        <title>Chromosome-scale and haplotype-resolved genome assembly of a tetraploid potato cultivar.</title>
        <authorList>
            <person name="Sun H."/>
            <person name="Jiao W.-B."/>
            <person name="Krause K."/>
            <person name="Campoy J.A."/>
            <person name="Goel M."/>
            <person name="Folz-Donahue K."/>
            <person name="Kukat C."/>
            <person name="Huettel B."/>
            <person name="Schneeberger K."/>
        </authorList>
    </citation>
    <scope>NUCLEOTIDE SEQUENCE [LARGE SCALE GENOMIC DNA]</scope>
    <source>
        <strain evidence="1">SolTubOtavaFocal</strain>
        <tissue evidence="1">Leaves</tissue>
    </source>
</reference>
<comment type="caution">
    <text evidence="1">The sequence shown here is derived from an EMBL/GenBank/DDBJ whole genome shotgun (WGS) entry which is preliminary data.</text>
</comment>
<evidence type="ECO:0000313" key="2">
    <source>
        <dbReference type="Proteomes" id="UP000826656"/>
    </source>
</evidence>
<name>A0ABQ7VMX4_SOLTU</name>
<dbReference type="EMBL" id="JAIVGD010000011">
    <property type="protein sequence ID" value="KAH0769869.1"/>
    <property type="molecule type" value="Genomic_DNA"/>
</dbReference>
<proteinExistence type="predicted"/>